<dbReference type="Proteomes" id="UP000478052">
    <property type="component" value="Unassembled WGS sequence"/>
</dbReference>
<proteinExistence type="predicted"/>
<keyword evidence="2" id="KW-1185">Reference proteome</keyword>
<organism evidence="1 2">
    <name type="scientific">Aphis craccivora</name>
    <name type="common">Cowpea aphid</name>
    <dbReference type="NCBI Taxonomy" id="307492"/>
    <lineage>
        <taxon>Eukaryota</taxon>
        <taxon>Metazoa</taxon>
        <taxon>Ecdysozoa</taxon>
        <taxon>Arthropoda</taxon>
        <taxon>Hexapoda</taxon>
        <taxon>Insecta</taxon>
        <taxon>Pterygota</taxon>
        <taxon>Neoptera</taxon>
        <taxon>Paraneoptera</taxon>
        <taxon>Hemiptera</taxon>
        <taxon>Sternorrhyncha</taxon>
        <taxon>Aphidomorpha</taxon>
        <taxon>Aphidoidea</taxon>
        <taxon>Aphididae</taxon>
        <taxon>Aphidini</taxon>
        <taxon>Aphis</taxon>
        <taxon>Aphis</taxon>
    </lineage>
</organism>
<accession>A0A6G0WVE4</accession>
<dbReference type="AlphaFoldDB" id="A0A6G0WVE4"/>
<gene>
    <name evidence="1" type="ORF">FWK35_00022058</name>
</gene>
<evidence type="ECO:0000313" key="1">
    <source>
        <dbReference type="EMBL" id="KAF0731495.1"/>
    </source>
</evidence>
<dbReference type="EMBL" id="VUJU01008386">
    <property type="protein sequence ID" value="KAF0731495.1"/>
    <property type="molecule type" value="Genomic_DNA"/>
</dbReference>
<dbReference type="OrthoDB" id="7540739at2759"/>
<protein>
    <submittedName>
        <fullName evidence="1">MADF domain-containing protein</fullName>
    </submittedName>
</protein>
<evidence type="ECO:0000313" key="2">
    <source>
        <dbReference type="Proteomes" id="UP000478052"/>
    </source>
</evidence>
<reference evidence="1 2" key="1">
    <citation type="submission" date="2019-08" db="EMBL/GenBank/DDBJ databases">
        <title>Whole genome of Aphis craccivora.</title>
        <authorList>
            <person name="Voronova N.V."/>
            <person name="Shulinski R.S."/>
            <person name="Bandarenka Y.V."/>
            <person name="Zhorov D.G."/>
            <person name="Warner D."/>
        </authorList>
    </citation>
    <scope>NUCLEOTIDE SEQUENCE [LARGE SCALE GENOMIC DNA]</scope>
    <source>
        <strain evidence="1">180601</strain>
        <tissue evidence="1">Whole Body</tissue>
    </source>
</reference>
<name>A0A6G0WVE4_APHCR</name>
<sequence>MVRSEALRTQFGVEHNKVKTSLKSGTGTDDMYVPSLWYYNSMLFLQKHITPRKSIETPNKMYQFPKNVQYSLFEIDNVVEEEDTVTVEVEEHNMKNMTPRRTSSAPSWLSDDVSATKKKKMTIDGTLKKSEEALSNIAKALAVPSVPPLDNASHGLSQFISATLQSFKNPSLKIATTQKILNILMDAQLILPIYISSQRRLIFKSYYKIISSQGRLNKQFAAMVLLLVH</sequence>
<dbReference type="PANTHER" id="PTHR21505:SF12">
    <property type="entry name" value="MADF DOMAIN-CONTAINING PROTEIN-RELATED"/>
    <property type="match status" value="1"/>
</dbReference>
<comment type="caution">
    <text evidence="1">The sequence shown here is derived from an EMBL/GenBank/DDBJ whole genome shotgun (WGS) entry which is preliminary data.</text>
</comment>
<dbReference type="PANTHER" id="PTHR21505">
    <property type="entry name" value="MADF DOMAIN-CONTAINING PROTEIN-RELATED"/>
    <property type="match status" value="1"/>
</dbReference>